<evidence type="ECO:0000256" key="2">
    <source>
        <dbReference type="ARBA" id="ARBA00022737"/>
    </source>
</evidence>
<dbReference type="InterPro" id="IPR044156">
    <property type="entry name" value="Galectin-like"/>
</dbReference>
<dbReference type="InParanoid" id="A0A7N4Q0Q4"/>
<evidence type="ECO:0000313" key="5">
    <source>
        <dbReference type="Ensembl" id="ENSSHAP00000045278.1"/>
    </source>
</evidence>
<feature type="domain" description="Galectin" evidence="4">
    <location>
        <begin position="82"/>
        <end position="240"/>
    </location>
</feature>
<reference evidence="5" key="2">
    <citation type="submission" date="2025-08" db="UniProtKB">
        <authorList>
            <consortium name="Ensembl"/>
        </authorList>
    </citation>
    <scope>IDENTIFICATION</scope>
</reference>
<dbReference type="SMART" id="SM00276">
    <property type="entry name" value="GLECT"/>
    <property type="match status" value="1"/>
</dbReference>
<reference evidence="5" key="3">
    <citation type="submission" date="2025-09" db="UniProtKB">
        <authorList>
            <consortium name="Ensembl"/>
        </authorList>
    </citation>
    <scope>IDENTIFICATION</scope>
</reference>
<dbReference type="Proteomes" id="UP000007648">
    <property type="component" value="Unassembled WGS sequence"/>
</dbReference>
<keyword evidence="6" id="KW-1185">Reference proteome</keyword>
<dbReference type="SUPFAM" id="SSF49899">
    <property type="entry name" value="Concanavalin A-like lectins/glucanases"/>
    <property type="match status" value="2"/>
</dbReference>
<dbReference type="SMART" id="SM00908">
    <property type="entry name" value="Gal-bind_lectin"/>
    <property type="match status" value="1"/>
</dbReference>
<organism evidence="5 6">
    <name type="scientific">Sarcophilus harrisii</name>
    <name type="common">Tasmanian devil</name>
    <name type="synonym">Sarcophilus laniarius</name>
    <dbReference type="NCBI Taxonomy" id="9305"/>
    <lineage>
        <taxon>Eukaryota</taxon>
        <taxon>Metazoa</taxon>
        <taxon>Chordata</taxon>
        <taxon>Craniata</taxon>
        <taxon>Vertebrata</taxon>
        <taxon>Euteleostomi</taxon>
        <taxon>Mammalia</taxon>
        <taxon>Metatheria</taxon>
        <taxon>Dasyuromorphia</taxon>
        <taxon>Dasyuridae</taxon>
        <taxon>Sarcophilus</taxon>
    </lineage>
</organism>
<reference evidence="5 6" key="1">
    <citation type="journal article" date="2011" name="Proc. Natl. Acad. Sci. U.S.A.">
        <title>Genetic diversity and population structure of the endangered marsupial Sarcophilus harrisii (Tasmanian devil).</title>
        <authorList>
            <person name="Miller W."/>
            <person name="Hayes V.M."/>
            <person name="Ratan A."/>
            <person name="Petersen D.C."/>
            <person name="Wittekindt N.E."/>
            <person name="Miller J."/>
            <person name="Walenz B."/>
            <person name="Knight J."/>
            <person name="Qi J."/>
            <person name="Zhao F."/>
            <person name="Wang Q."/>
            <person name="Bedoya-Reina O.C."/>
            <person name="Katiyar N."/>
            <person name="Tomsho L.P."/>
            <person name="Kasson L.M."/>
            <person name="Hardie R.A."/>
            <person name="Woodbridge P."/>
            <person name="Tindall E.A."/>
            <person name="Bertelsen M.F."/>
            <person name="Dixon D."/>
            <person name="Pyecroft S."/>
            <person name="Helgen K.M."/>
            <person name="Lesk A.M."/>
            <person name="Pringle T.H."/>
            <person name="Patterson N."/>
            <person name="Zhang Y."/>
            <person name="Kreiss A."/>
            <person name="Woods G.M."/>
            <person name="Jones M.E."/>
            <person name="Schuster S.C."/>
        </authorList>
    </citation>
    <scope>NUCLEOTIDE SEQUENCE [LARGE SCALE GENOMIC DNA]</scope>
</reference>
<dbReference type="Gene3D" id="2.60.120.200">
    <property type="match status" value="1"/>
</dbReference>
<protein>
    <recommendedName>
        <fullName evidence="3">Galectin</fullName>
    </recommendedName>
</protein>
<sequence>MPFYSLPADSYDNPSVPSKYPLGRGPGHRIRKWLREWREAEGPFPYLPPSLILQGPGTPQEKPPQELLTMEGPPIFNPPVPFWGRIQNGLTARKTIVIKGLVNQRGSSIIINFKEADSENVALHINPRLSDGVVVRNTFMDGKWGKEEKTITFNPFTWGQYFDVSLGAWGPDPASPSYQPFLLTLPFSLPLQLSVRCGHDRFKVFANGQHLFDYAHRFSNFHKVNMVEIKGDLSLSYVQI</sequence>
<dbReference type="GeneTree" id="ENSGT00940000160378"/>
<name>A0A7N4Q0Q4_SARHA</name>
<dbReference type="InterPro" id="IPR013320">
    <property type="entry name" value="ConA-like_dom_sf"/>
</dbReference>
<evidence type="ECO:0000256" key="1">
    <source>
        <dbReference type="ARBA" id="ARBA00022734"/>
    </source>
</evidence>
<evidence type="ECO:0000259" key="4">
    <source>
        <dbReference type="PROSITE" id="PS51304"/>
    </source>
</evidence>
<dbReference type="CDD" id="cd00070">
    <property type="entry name" value="GLECT"/>
    <property type="match status" value="1"/>
</dbReference>
<evidence type="ECO:0000313" key="6">
    <source>
        <dbReference type="Proteomes" id="UP000007648"/>
    </source>
</evidence>
<dbReference type="AlphaFoldDB" id="A0A7N4Q0Q4"/>
<keyword evidence="2" id="KW-0677">Repeat</keyword>
<dbReference type="PANTHER" id="PTHR11346">
    <property type="entry name" value="GALECTIN"/>
    <property type="match status" value="1"/>
</dbReference>
<proteinExistence type="predicted"/>
<evidence type="ECO:0000256" key="3">
    <source>
        <dbReference type="RuleBase" id="RU102079"/>
    </source>
</evidence>
<dbReference type="PROSITE" id="PS51304">
    <property type="entry name" value="GALECTIN"/>
    <property type="match status" value="1"/>
</dbReference>
<dbReference type="GO" id="GO:0030246">
    <property type="term" value="F:carbohydrate binding"/>
    <property type="evidence" value="ECO:0007669"/>
    <property type="project" value="UniProtKB-UniRule"/>
</dbReference>
<dbReference type="InterPro" id="IPR001079">
    <property type="entry name" value="Galectin_CRD"/>
</dbReference>
<dbReference type="Pfam" id="PF00337">
    <property type="entry name" value="Gal-bind_lectin"/>
    <property type="match status" value="1"/>
</dbReference>
<keyword evidence="1 3" id="KW-0430">Lectin</keyword>
<dbReference type="PANTHER" id="PTHR11346:SF32">
    <property type="entry name" value="GALECTIN-4"/>
    <property type="match status" value="1"/>
</dbReference>
<accession>A0A7N4Q0Q4</accession>
<dbReference type="Ensembl" id="ENSSHAT00000047815.1">
    <property type="protein sequence ID" value="ENSSHAP00000045278.1"/>
    <property type="gene ID" value="ENSSHAG00000031477.1"/>
</dbReference>